<reference evidence="2" key="1">
    <citation type="submission" date="2018-09" db="EMBL/GenBank/DDBJ databases">
        <authorList>
            <person name="Livingstone P.G."/>
            <person name="Whitworth D.E."/>
        </authorList>
    </citation>
    <scope>NUCLEOTIDE SEQUENCE [LARGE SCALE GENOMIC DNA]</scope>
    <source>
        <strain evidence="2">CA051B</strain>
    </source>
</reference>
<accession>A0A3A8QJT6</accession>
<gene>
    <name evidence="1" type="ORF">D7V93_00415</name>
</gene>
<sequence length="274" mass="31583">MQKKKIDGIVFGWTWEYKVDGTNEAFVDGKPENVLAATEADFQEDDDYRYVVVSSPNISIRATVEFARASEDDERPVVLGASNTVYTSRKSYYYNSTVRSVLTQKPTRVPCWDGFDDQDESDVPFYSGPQHTSTQAHEEDIEVYFNDAPRCGPNGFEKKFLASTVDPTEHAKDKLNRNKNKPETLFWVEGYDSYKLWLVARIDDKLYALDGFPWFVKFAARVDPENDRIVCSDDSRLGLGRHDHLNKKEPCFTGKRSAILHEVERTTWIRHPFK</sequence>
<proteinExistence type="predicted"/>
<dbReference type="EMBL" id="RAWB01000002">
    <property type="protein sequence ID" value="RKH69019.1"/>
    <property type="molecule type" value="Genomic_DNA"/>
</dbReference>
<comment type="caution">
    <text evidence="1">The sequence shown here is derived from an EMBL/GenBank/DDBJ whole genome shotgun (WGS) entry which is preliminary data.</text>
</comment>
<name>A0A3A8QJT6_9BACT</name>
<keyword evidence="2" id="KW-1185">Reference proteome</keyword>
<evidence type="ECO:0000313" key="1">
    <source>
        <dbReference type="EMBL" id="RKH69019.1"/>
    </source>
</evidence>
<evidence type="ECO:0000313" key="2">
    <source>
        <dbReference type="Proteomes" id="UP000272888"/>
    </source>
</evidence>
<dbReference type="Proteomes" id="UP000272888">
    <property type="component" value="Unassembled WGS sequence"/>
</dbReference>
<dbReference type="AlphaFoldDB" id="A0A3A8QJT6"/>
<protein>
    <submittedName>
        <fullName evidence="1">Uncharacterized protein</fullName>
    </submittedName>
</protein>
<organism evidence="1 2">
    <name type="scientific">Corallococcus llansteffanensis</name>
    <dbReference type="NCBI Taxonomy" id="2316731"/>
    <lineage>
        <taxon>Bacteria</taxon>
        <taxon>Pseudomonadati</taxon>
        <taxon>Myxococcota</taxon>
        <taxon>Myxococcia</taxon>
        <taxon>Myxococcales</taxon>
        <taxon>Cystobacterineae</taxon>
        <taxon>Myxococcaceae</taxon>
        <taxon>Corallococcus</taxon>
    </lineage>
</organism>